<keyword evidence="4" id="KW-0808">Transferase</keyword>
<comment type="caution">
    <text evidence="6">The sequence shown here is derived from an EMBL/GenBank/DDBJ whole genome shotgun (WGS) entry which is preliminary data.</text>
</comment>
<keyword evidence="5" id="KW-0663">Pyridoxal phosphate</keyword>
<comment type="cofactor">
    <cofactor evidence="1">
        <name>pyridoxal 5'-phosphate</name>
        <dbReference type="ChEBI" id="CHEBI:597326"/>
    </cofactor>
</comment>
<evidence type="ECO:0000256" key="4">
    <source>
        <dbReference type="ARBA" id="ARBA00022679"/>
    </source>
</evidence>
<accession>A0ABP3ADG1</accession>
<dbReference type="SUPFAM" id="SSF53383">
    <property type="entry name" value="PLP-dependent transferases"/>
    <property type="match status" value="1"/>
</dbReference>
<dbReference type="Proteomes" id="UP000020681">
    <property type="component" value="Unassembled WGS sequence"/>
</dbReference>
<keyword evidence="7" id="KW-1185">Reference proteome</keyword>
<evidence type="ECO:0000256" key="2">
    <source>
        <dbReference type="ARBA" id="ARBA00008954"/>
    </source>
</evidence>
<evidence type="ECO:0000313" key="6">
    <source>
        <dbReference type="EMBL" id="EUA89362.1"/>
    </source>
</evidence>
<keyword evidence="3 6" id="KW-0032">Aminotransferase</keyword>
<dbReference type="Gene3D" id="3.40.640.10">
    <property type="entry name" value="Type I PLP-dependent aspartate aminotransferase-like (Major domain)"/>
    <property type="match status" value="1"/>
</dbReference>
<comment type="similarity">
    <text evidence="2">Belongs to the class-III pyridoxal-phosphate-dependent aminotransferase family.</text>
</comment>
<evidence type="ECO:0000313" key="7">
    <source>
        <dbReference type="Proteomes" id="UP000020681"/>
    </source>
</evidence>
<organism evidence="6 7">
    <name type="scientific">Mycobacterium ulcerans str. Harvey</name>
    <dbReference type="NCBI Taxonomy" id="1299332"/>
    <lineage>
        <taxon>Bacteria</taxon>
        <taxon>Bacillati</taxon>
        <taxon>Actinomycetota</taxon>
        <taxon>Actinomycetes</taxon>
        <taxon>Mycobacteriales</taxon>
        <taxon>Mycobacteriaceae</taxon>
        <taxon>Mycobacterium</taxon>
        <taxon>Mycobacterium ulcerans group</taxon>
    </lineage>
</organism>
<reference evidence="6 7" key="1">
    <citation type="submission" date="2014-01" db="EMBL/GenBank/DDBJ databases">
        <authorList>
            <person name="Dobos K."/>
            <person name="Lenaerts A."/>
            <person name="Ordway D."/>
            <person name="DeGroote M.A."/>
            <person name="Parker T."/>
            <person name="Sizemore C."/>
            <person name="Tallon L.J."/>
            <person name="Sadzewicz L.K."/>
            <person name="Sengamalay N."/>
            <person name="Fraser C.M."/>
            <person name="Hine E."/>
            <person name="Shefchek K.A."/>
            <person name="Das S.P."/>
            <person name="Tettelin H."/>
        </authorList>
    </citation>
    <scope>NUCLEOTIDE SEQUENCE [LARGE SCALE GENOMIC DNA]</scope>
    <source>
        <strain evidence="6 7">Harvey</strain>
    </source>
</reference>
<dbReference type="InterPro" id="IPR015422">
    <property type="entry name" value="PyrdxlP-dep_Trfase_small"/>
</dbReference>
<dbReference type="GO" id="GO:0008483">
    <property type="term" value="F:transaminase activity"/>
    <property type="evidence" value="ECO:0007669"/>
    <property type="project" value="UniProtKB-KW"/>
</dbReference>
<dbReference type="InterPro" id="IPR005814">
    <property type="entry name" value="Aminotrans_3"/>
</dbReference>
<name>A0ABP3ADG1_MYCUL</name>
<dbReference type="Gene3D" id="3.90.1150.10">
    <property type="entry name" value="Aspartate Aminotransferase, domain 1"/>
    <property type="match status" value="1"/>
</dbReference>
<sequence length="111" mass="12281">MRSRRILEVIEAEGLVDNAAEQGRYLRAQFDELAKDLPAVVLHPRGRGLMCAFDLPTTADRDELIQRLWQRAVIALPAGKVSVRFRPALTVGRDEIDLAIAAVRSALSAMT</sequence>
<gene>
    <name evidence="6" type="ORF">I551_4150</name>
</gene>
<dbReference type="PANTHER" id="PTHR43206">
    <property type="entry name" value="AMINOTRANSFERASE"/>
    <property type="match status" value="1"/>
</dbReference>
<evidence type="ECO:0000256" key="3">
    <source>
        <dbReference type="ARBA" id="ARBA00022576"/>
    </source>
</evidence>
<dbReference type="EMBL" id="JAOL01000122">
    <property type="protein sequence ID" value="EUA89362.1"/>
    <property type="molecule type" value="Genomic_DNA"/>
</dbReference>
<dbReference type="PANTHER" id="PTHR43206:SF2">
    <property type="entry name" value="4-AMINOBUTYRATE AMINOTRANSFERASE GABT"/>
    <property type="match status" value="1"/>
</dbReference>
<dbReference type="InterPro" id="IPR015424">
    <property type="entry name" value="PyrdxlP-dep_Trfase"/>
</dbReference>
<dbReference type="Pfam" id="PF00202">
    <property type="entry name" value="Aminotran_3"/>
    <property type="match status" value="1"/>
</dbReference>
<protein>
    <submittedName>
        <fullName evidence="6">Aminotransferase class-III family protein</fullName>
    </submittedName>
</protein>
<evidence type="ECO:0000256" key="5">
    <source>
        <dbReference type="ARBA" id="ARBA00022898"/>
    </source>
</evidence>
<dbReference type="InterPro" id="IPR015421">
    <property type="entry name" value="PyrdxlP-dep_Trfase_major"/>
</dbReference>
<proteinExistence type="inferred from homology"/>
<evidence type="ECO:0000256" key="1">
    <source>
        <dbReference type="ARBA" id="ARBA00001933"/>
    </source>
</evidence>